<evidence type="ECO:0000313" key="4">
    <source>
        <dbReference type="EMBL" id="KAH3666983.1"/>
    </source>
</evidence>
<reference evidence="4" key="2">
    <citation type="submission" date="2021-01" db="EMBL/GenBank/DDBJ databases">
        <authorList>
            <person name="Schikora-Tamarit M.A."/>
        </authorList>
    </citation>
    <scope>NUCLEOTIDE SEQUENCE</scope>
    <source>
        <strain evidence="4">CBS6341</strain>
    </source>
</reference>
<comment type="subcellular location">
    <subcellularLocation>
        <location evidence="1">Nucleus</location>
    </subcellularLocation>
</comment>
<keyword evidence="2" id="KW-0539">Nucleus</keyword>
<dbReference type="InterPro" id="IPR012337">
    <property type="entry name" value="RNaseH-like_sf"/>
</dbReference>
<dbReference type="InterPro" id="IPR036397">
    <property type="entry name" value="RNaseH_sf"/>
</dbReference>
<dbReference type="InterPro" id="IPR043502">
    <property type="entry name" value="DNA/RNA_pol_sf"/>
</dbReference>
<feature type="domain" description="Reverse transcriptase Ty1/copia-type" evidence="3">
    <location>
        <begin position="6"/>
        <end position="211"/>
    </location>
</feature>
<evidence type="ECO:0000256" key="2">
    <source>
        <dbReference type="ARBA" id="ARBA00023242"/>
    </source>
</evidence>
<evidence type="ECO:0000259" key="3">
    <source>
        <dbReference type="Pfam" id="PF07727"/>
    </source>
</evidence>
<dbReference type="SUPFAM" id="SSF53098">
    <property type="entry name" value="Ribonuclease H-like"/>
    <property type="match status" value="1"/>
</dbReference>
<dbReference type="Proteomes" id="UP000769528">
    <property type="component" value="Unassembled WGS sequence"/>
</dbReference>
<protein>
    <recommendedName>
        <fullName evidence="3">Reverse transcriptase Ty1/copia-type domain-containing protein</fullName>
    </recommendedName>
</protein>
<organism evidence="4 5">
    <name type="scientific">Wickerhamomyces mucosus</name>
    <dbReference type="NCBI Taxonomy" id="1378264"/>
    <lineage>
        <taxon>Eukaryota</taxon>
        <taxon>Fungi</taxon>
        <taxon>Dikarya</taxon>
        <taxon>Ascomycota</taxon>
        <taxon>Saccharomycotina</taxon>
        <taxon>Saccharomycetes</taxon>
        <taxon>Phaffomycetales</taxon>
        <taxon>Wickerhamomycetaceae</taxon>
        <taxon>Wickerhamomyces</taxon>
    </lineage>
</organism>
<gene>
    <name evidence="4" type="ORF">WICMUC_005475</name>
</gene>
<name>A0A9P8P713_9ASCO</name>
<sequence>MPDVPVYAPTLNSTIFRIGLNAAITHQLKIYQLDISNAYVNSNIHHQVYLYLPMFYSRYGDNLPSAPPGHKILLKLQKSLYGLRASGRNFFQYFKQLLQQQLGYHSISAFPCCYFKYNNNNKLESIIITFVDDFLLFASNDDYAKWFHQEISTKLQVKLIPPTIEKLTDNHHIAHRKFLGIQLEEHYEGNTRTHIKIHQQQYILEFVNKFLHPNQKVKPSPPLTYIPLEEYQITNKQDHDIKVANVRSIIGSLLYTTLHTRPDITWHTNYVAKFQLQPTQNVFNFLNRILAYLKGTSNYGIVFRHKATLDTNLTAFTDASHSSDPSFKSSFGFLTFYNDNLIFWDSMAGHTTTMSPGEAELQAISHSIKHNLWLIRLVERFHQITLGPTTIHSDSETAINMIHQQDKFTDKNRYFNIRLAYCRELINELKAFDLSYQPTDEQYADLLTKPLASKIFTYLSNKLIHQ</sequence>
<dbReference type="InterPro" id="IPR013103">
    <property type="entry name" value="RVT_2"/>
</dbReference>
<dbReference type="Pfam" id="PF07727">
    <property type="entry name" value="RVT_2"/>
    <property type="match status" value="1"/>
</dbReference>
<accession>A0A9P8P713</accession>
<dbReference type="SUPFAM" id="SSF56672">
    <property type="entry name" value="DNA/RNA polymerases"/>
    <property type="match status" value="1"/>
</dbReference>
<proteinExistence type="predicted"/>
<dbReference type="GO" id="GO:0003676">
    <property type="term" value="F:nucleic acid binding"/>
    <property type="evidence" value="ECO:0007669"/>
    <property type="project" value="InterPro"/>
</dbReference>
<evidence type="ECO:0000313" key="5">
    <source>
        <dbReference type="Proteomes" id="UP000769528"/>
    </source>
</evidence>
<dbReference type="EMBL" id="JAEUBF010001400">
    <property type="protein sequence ID" value="KAH3666983.1"/>
    <property type="molecule type" value="Genomic_DNA"/>
</dbReference>
<evidence type="ECO:0000256" key="1">
    <source>
        <dbReference type="ARBA" id="ARBA00004123"/>
    </source>
</evidence>
<dbReference type="PANTHER" id="PTHR11439:SF486">
    <property type="entry name" value="RLK (RECEPTOR-LIKE KINASE) PROTEIN, PUTATIVE-RELATED"/>
    <property type="match status" value="1"/>
</dbReference>
<dbReference type="PANTHER" id="PTHR11439">
    <property type="entry name" value="GAG-POL-RELATED RETROTRANSPOSON"/>
    <property type="match status" value="1"/>
</dbReference>
<dbReference type="OrthoDB" id="5423336at2759"/>
<keyword evidence="5" id="KW-1185">Reference proteome</keyword>
<dbReference type="AlphaFoldDB" id="A0A9P8P713"/>
<comment type="caution">
    <text evidence="4">The sequence shown here is derived from an EMBL/GenBank/DDBJ whole genome shotgun (WGS) entry which is preliminary data.</text>
</comment>
<dbReference type="GO" id="GO:0005634">
    <property type="term" value="C:nucleus"/>
    <property type="evidence" value="ECO:0007669"/>
    <property type="project" value="UniProtKB-SubCell"/>
</dbReference>
<dbReference type="Gene3D" id="3.30.420.10">
    <property type="entry name" value="Ribonuclease H-like superfamily/Ribonuclease H"/>
    <property type="match status" value="1"/>
</dbReference>
<reference evidence="4" key="1">
    <citation type="journal article" date="2021" name="Open Biol.">
        <title>Shared evolutionary footprints suggest mitochondrial oxidative damage underlies multiple complex I losses in fungi.</title>
        <authorList>
            <person name="Schikora-Tamarit M.A."/>
            <person name="Marcet-Houben M."/>
            <person name="Nosek J."/>
            <person name="Gabaldon T."/>
        </authorList>
    </citation>
    <scope>NUCLEOTIDE SEQUENCE</scope>
    <source>
        <strain evidence="4">CBS6341</strain>
    </source>
</reference>
<dbReference type="CDD" id="cd09272">
    <property type="entry name" value="RNase_HI_RT_Ty1"/>
    <property type="match status" value="1"/>
</dbReference>